<evidence type="ECO:0000313" key="2">
    <source>
        <dbReference type="EMBL" id="MCD2193618.1"/>
    </source>
</evidence>
<proteinExistence type="predicted"/>
<organism evidence="2 3">
    <name type="scientific">Actinomycetospora endophytica</name>
    <dbReference type="NCBI Taxonomy" id="2291215"/>
    <lineage>
        <taxon>Bacteria</taxon>
        <taxon>Bacillati</taxon>
        <taxon>Actinomycetota</taxon>
        <taxon>Actinomycetes</taxon>
        <taxon>Pseudonocardiales</taxon>
        <taxon>Pseudonocardiaceae</taxon>
        <taxon>Actinomycetospora</taxon>
    </lineage>
</organism>
<dbReference type="RefSeq" id="WP_230733221.1">
    <property type="nucleotide sequence ID" value="NZ_JAJNDB010000001.1"/>
</dbReference>
<evidence type="ECO:0000256" key="1">
    <source>
        <dbReference type="SAM" id="MobiDB-lite"/>
    </source>
</evidence>
<feature type="region of interest" description="Disordered" evidence="1">
    <location>
        <begin position="1"/>
        <end position="48"/>
    </location>
</feature>
<reference evidence="2 3" key="1">
    <citation type="submission" date="2021-11" db="EMBL/GenBank/DDBJ databases">
        <title>Draft genome sequence of Actinomycetospora sp. SF1 isolated from the rhizosphere soil.</title>
        <authorList>
            <person name="Duangmal K."/>
            <person name="Chantavorakit T."/>
        </authorList>
    </citation>
    <scope>NUCLEOTIDE SEQUENCE [LARGE SCALE GENOMIC DNA]</scope>
    <source>
        <strain evidence="2 3">TBRC 5722</strain>
    </source>
</reference>
<name>A0ABS8P6F9_9PSEU</name>
<dbReference type="EMBL" id="JAJNDB010000001">
    <property type="protein sequence ID" value="MCD2193618.1"/>
    <property type="molecule type" value="Genomic_DNA"/>
</dbReference>
<feature type="compositionally biased region" description="Polar residues" evidence="1">
    <location>
        <begin position="1"/>
        <end position="10"/>
    </location>
</feature>
<comment type="caution">
    <text evidence="2">The sequence shown here is derived from an EMBL/GenBank/DDBJ whole genome shotgun (WGS) entry which is preliminary data.</text>
</comment>
<gene>
    <name evidence="2" type="ORF">LQ327_09515</name>
</gene>
<sequence>MRSRTTSRGNARSHLPELRRQIAETDIQATNRGTAASVDPGISKAHPH</sequence>
<keyword evidence="3" id="KW-1185">Reference proteome</keyword>
<accession>A0ABS8P6F9</accession>
<feature type="compositionally biased region" description="Basic and acidic residues" evidence="1">
    <location>
        <begin position="14"/>
        <end position="23"/>
    </location>
</feature>
<protein>
    <submittedName>
        <fullName evidence="2">Uncharacterized protein</fullName>
    </submittedName>
</protein>
<evidence type="ECO:0000313" key="3">
    <source>
        <dbReference type="Proteomes" id="UP001199469"/>
    </source>
</evidence>
<dbReference type="Proteomes" id="UP001199469">
    <property type="component" value="Unassembled WGS sequence"/>
</dbReference>